<dbReference type="PANTHER" id="PTHR46641:SF2">
    <property type="entry name" value="FMRFAMIDE RECEPTOR"/>
    <property type="match status" value="1"/>
</dbReference>
<dbReference type="PROSITE" id="PS50262">
    <property type="entry name" value="G_PROTEIN_RECEP_F1_2"/>
    <property type="match status" value="1"/>
</dbReference>
<keyword evidence="3 6" id="KW-1133">Transmembrane helix</keyword>
<feature type="region of interest" description="Disordered" evidence="5">
    <location>
        <begin position="404"/>
        <end position="423"/>
    </location>
</feature>
<evidence type="ECO:0000256" key="1">
    <source>
        <dbReference type="ARBA" id="ARBA00004370"/>
    </source>
</evidence>
<evidence type="ECO:0000256" key="2">
    <source>
        <dbReference type="ARBA" id="ARBA00022692"/>
    </source>
</evidence>
<dbReference type="PRINTS" id="PR00237">
    <property type="entry name" value="GPCRRHODOPSN"/>
</dbReference>
<comment type="subcellular location">
    <subcellularLocation>
        <location evidence="1">Membrane</location>
    </subcellularLocation>
</comment>
<evidence type="ECO:0000256" key="4">
    <source>
        <dbReference type="ARBA" id="ARBA00023136"/>
    </source>
</evidence>
<keyword evidence="9" id="KW-1185">Reference proteome</keyword>
<comment type="caution">
    <text evidence="8">The sequence shown here is derived from an EMBL/GenBank/DDBJ whole genome shotgun (WGS) entry which is preliminary data.</text>
</comment>
<feature type="transmembrane region" description="Helical" evidence="6">
    <location>
        <begin position="238"/>
        <end position="258"/>
    </location>
</feature>
<feature type="transmembrane region" description="Helical" evidence="6">
    <location>
        <begin position="498"/>
        <end position="521"/>
    </location>
</feature>
<keyword evidence="4 6" id="KW-0472">Membrane</keyword>
<name>A0AAE1BB84_9GAST</name>
<feature type="transmembrane region" description="Helical" evidence="6">
    <location>
        <begin position="154"/>
        <end position="175"/>
    </location>
</feature>
<proteinExistence type="predicted"/>
<feature type="region of interest" description="Disordered" evidence="5">
    <location>
        <begin position="350"/>
        <end position="397"/>
    </location>
</feature>
<feature type="compositionally biased region" description="Polar residues" evidence="5">
    <location>
        <begin position="350"/>
        <end position="364"/>
    </location>
</feature>
<dbReference type="AlphaFoldDB" id="A0AAE1BB84"/>
<feature type="transmembrane region" description="Helical" evidence="6">
    <location>
        <begin position="119"/>
        <end position="142"/>
    </location>
</feature>
<organism evidence="8 9">
    <name type="scientific">Elysia crispata</name>
    <name type="common">lettuce slug</name>
    <dbReference type="NCBI Taxonomy" id="231223"/>
    <lineage>
        <taxon>Eukaryota</taxon>
        <taxon>Metazoa</taxon>
        <taxon>Spiralia</taxon>
        <taxon>Lophotrochozoa</taxon>
        <taxon>Mollusca</taxon>
        <taxon>Gastropoda</taxon>
        <taxon>Heterobranchia</taxon>
        <taxon>Euthyneura</taxon>
        <taxon>Panpulmonata</taxon>
        <taxon>Sacoglossa</taxon>
        <taxon>Placobranchoidea</taxon>
        <taxon>Plakobranchidae</taxon>
        <taxon>Elysia</taxon>
    </lineage>
</organism>
<feature type="domain" description="G-protein coupled receptors family 1 profile" evidence="7">
    <location>
        <begin position="134"/>
        <end position="522"/>
    </location>
</feature>
<feature type="transmembrane region" description="Helical" evidence="6">
    <location>
        <begin position="195"/>
        <end position="217"/>
    </location>
</feature>
<evidence type="ECO:0000259" key="7">
    <source>
        <dbReference type="PROSITE" id="PS50262"/>
    </source>
</evidence>
<dbReference type="EMBL" id="JAWDGP010000184">
    <property type="protein sequence ID" value="KAK3803139.1"/>
    <property type="molecule type" value="Genomic_DNA"/>
</dbReference>
<dbReference type="InterPro" id="IPR052954">
    <property type="entry name" value="GPCR-Ligand_Int"/>
</dbReference>
<feature type="compositionally biased region" description="Basic and acidic residues" evidence="5">
    <location>
        <begin position="369"/>
        <end position="387"/>
    </location>
</feature>
<evidence type="ECO:0000256" key="3">
    <source>
        <dbReference type="ARBA" id="ARBA00022989"/>
    </source>
</evidence>
<feature type="transmembrane region" description="Helical" evidence="6">
    <location>
        <begin position="462"/>
        <end position="486"/>
    </location>
</feature>
<dbReference type="InterPro" id="IPR000276">
    <property type="entry name" value="GPCR_Rhodpsn"/>
</dbReference>
<dbReference type="Proteomes" id="UP001283361">
    <property type="component" value="Unassembled WGS sequence"/>
</dbReference>
<evidence type="ECO:0000313" key="9">
    <source>
        <dbReference type="Proteomes" id="UP001283361"/>
    </source>
</evidence>
<evidence type="ECO:0000256" key="5">
    <source>
        <dbReference type="SAM" id="MobiDB-lite"/>
    </source>
</evidence>
<dbReference type="Pfam" id="PF00001">
    <property type="entry name" value="7tm_1"/>
    <property type="match status" value="1"/>
</dbReference>
<protein>
    <recommendedName>
        <fullName evidence="7">G-protein coupled receptors family 1 profile domain-containing protein</fullName>
    </recommendedName>
</protein>
<feature type="transmembrane region" description="Helical" evidence="6">
    <location>
        <begin position="296"/>
        <end position="315"/>
    </location>
</feature>
<sequence>MPTSPVCTPPSRSLSSEGPSLLRSVMDCGSNWNWSRNMDVKDLSTFGAFTSLELNDILGSLEMSTSPDAQHEIMSAGSEHFESMAKQQMTSTKSFVKATGDAKIAEVLTGFEASIATTVIYSIVCILSFLGIFVNIVNIAVFSRLGLNKETIDIGCYALSVADLLTLISSFLLGLVNSPVYPLLNIPMVPYDMTLLLTGPFMSASATSHCITALISVERCVCVVLPFKVKRIFTINRVRWIVVIIWAVIMLGAVPKYATTNISWHKQPGRNISMLEFSYTPLMRQVEELTIQVMNVFIPFVIYLLVVVCTVILVVKLKQSQRWRSNHSKINATLPAKGSIPVVSISDASPFSHSSGRTKGSSDVCNAEGNKEAGNEFDKKSNEEIPHSPDALAVPHNGDSQAGVDVKICPSSNNKNVTKADNRKESIETKRATPGQAAISSGTRDTLPMKTSTRELKVLKNVVAICFIFLTCTSPTVILISIYLIWPTFHVDTPEFQNLMHLLISFPFLTQTVSSSINIIFYMRMSSRFRPVFLALFRSCSFLRFPRPARGQR</sequence>
<dbReference type="SUPFAM" id="SSF81321">
    <property type="entry name" value="Family A G protein-coupled receptor-like"/>
    <property type="match status" value="1"/>
</dbReference>
<evidence type="ECO:0000313" key="8">
    <source>
        <dbReference type="EMBL" id="KAK3803139.1"/>
    </source>
</evidence>
<dbReference type="PANTHER" id="PTHR46641">
    <property type="entry name" value="FMRFAMIDE RECEPTOR-RELATED"/>
    <property type="match status" value="1"/>
</dbReference>
<reference evidence="8" key="1">
    <citation type="journal article" date="2023" name="G3 (Bethesda)">
        <title>A reference genome for the long-term kleptoplast-retaining sea slug Elysia crispata morphotype clarki.</title>
        <authorList>
            <person name="Eastman K.E."/>
            <person name="Pendleton A.L."/>
            <person name="Shaikh M.A."/>
            <person name="Suttiyut T."/>
            <person name="Ogas R."/>
            <person name="Tomko P."/>
            <person name="Gavelis G."/>
            <person name="Widhalm J.R."/>
            <person name="Wisecaver J.H."/>
        </authorList>
    </citation>
    <scope>NUCLEOTIDE SEQUENCE</scope>
    <source>
        <strain evidence="8">ECLA1</strain>
    </source>
</reference>
<dbReference type="InterPro" id="IPR017452">
    <property type="entry name" value="GPCR_Rhodpsn_7TM"/>
</dbReference>
<evidence type="ECO:0000256" key="6">
    <source>
        <dbReference type="SAM" id="Phobius"/>
    </source>
</evidence>
<gene>
    <name evidence="8" type="ORF">RRG08_060111</name>
</gene>
<dbReference type="GO" id="GO:0004930">
    <property type="term" value="F:G protein-coupled receptor activity"/>
    <property type="evidence" value="ECO:0007669"/>
    <property type="project" value="InterPro"/>
</dbReference>
<dbReference type="Gene3D" id="1.20.1070.10">
    <property type="entry name" value="Rhodopsin 7-helix transmembrane proteins"/>
    <property type="match status" value="2"/>
</dbReference>
<keyword evidence="2 6" id="KW-0812">Transmembrane</keyword>
<dbReference type="GO" id="GO:0016020">
    <property type="term" value="C:membrane"/>
    <property type="evidence" value="ECO:0007669"/>
    <property type="project" value="UniProtKB-SubCell"/>
</dbReference>
<accession>A0AAE1BB84</accession>